<reference evidence="2 3" key="1">
    <citation type="journal article" date="2015" name="Genome Biol.">
        <title>Comparative genomics of Steinernema reveals deeply conserved gene regulatory networks.</title>
        <authorList>
            <person name="Dillman A.R."/>
            <person name="Macchietto M."/>
            <person name="Porter C.F."/>
            <person name="Rogers A."/>
            <person name="Williams B."/>
            <person name="Antoshechkin I."/>
            <person name="Lee M.M."/>
            <person name="Goodwin Z."/>
            <person name="Lu X."/>
            <person name="Lewis E.E."/>
            <person name="Goodrich-Blair H."/>
            <person name="Stock S.P."/>
            <person name="Adams B.J."/>
            <person name="Sternberg P.W."/>
            <person name="Mortazavi A."/>
        </authorList>
    </citation>
    <scope>NUCLEOTIDE SEQUENCE [LARGE SCALE GENOMIC DNA]</scope>
    <source>
        <strain evidence="2 3">ALL</strain>
    </source>
</reference>
<evidence type="ECO:0000256" key="1">
    <source>
        <dbReference type="SAM" id="MobiDB-lite"/>
    </source>
</evidence>
<dbReference type="AlphaFoldDB" id="A0A4U5PHZ0"/>
<feature type="region of interest" description="Disordered" evidence="1">
    <location>
        <begin position="317"/>
        <end position="350"/>
    </location>
</feature>
<keyword evidence="3" id="KW-1185">Reference proteome</keyword>
<evidence type="ECO:0000313" key="3">
    <source>
        <dbReference type="Proteomes" id="UP000298663"/>
    </source>
</evidence>
<sequence>MRIPESVGCSGSEGFHRPKNCSGFSLRAAVVATVFVSCVAVASGEDKCQTIKDKGYKIGFNLNGLTFDPTFNGTLIDLLKHYNKYVQKTKLKTFKPTTARLLLGYDGNYIALPYIAGDVIERKKSVIFLRYSAPTVRLKTWISSNAFNFSTTVSGSTDFGVVDPAIITLFHDVIYAGTNMLDVTTKAVGGSVNIDPRITYETGNHFDLTNWTSVNAENKNKTLIGVVDGKKVLREECAHKEDNTRSRFAILRSCDREHCTEISIKGPKGSDKSYCFSMEKPELPTTTPLPTTTLPLTTTTVEATTYVTTWAPITEYSTTSTGGEDATTASDQENKESAQKSEAAAAPTKSSNPALNIGCVFYLLCLISRDSKIF</sequence>
<evidence type="ECO:0000313" key="2">
    <source>
        <dbReference type="EMBL" id="TKR96252.1"/>
    </source>
</evidence>
<feature type="compositionally biased region" description="Polar residues" evidence="1">
    <location>
        <begin position="317"/>
        <end position="331"/>
    </location>
</feature>
<dbReference type="EMBL" id="AZBU02000002">
    <property type="protein sequence ID" value="TKR96252.1"/>
    <property type="molecule type" value="Genomic_DNA"/>
</dbReference>
<name>A0A4U5PHZ0_STECR</name>
<accession>A0A4U5PHZ0</accession>
<comment type="caution">
    <text evidence="2">The sequence shown here is derived from an EMBL/GenBank/DDBJ whole genome shotgun (WGS) entry which is preliminary data.</text>
</comment>
<organism evidence="2 3">
    <name type="scientific">Steinernema carpocapsae</name>
    <name type="common">Entomopathogenic nematode</name>
    <dbReference type="NCBI Taxonomy" id="34508"/>
    <lineage>
        <taxon>Eukaryota</taxon>
        <taxon>Metazoa</taxon>
        <taxon>Ecdysozoa</taxon>
        <taxon>Nematoda</taxon>
        <taxon>Chromadorea</taxon>
        <taxon>Rhabditida</taxon>
        <taxon>Tylenchina</taxon>
        <taxon>Panagrolaimomorpha</taxon>
        <taxon>Strongyloidoidea</taxon>
        <taxon>Steinernematidae</taxon>
        <taxon>Steinernema</taxon>
    </lineage>
</organism>
<gene>
    <name evidence="2" type="ORF">L596_010301</name>
</gene>
<protein>
    <submittedName>
        <fullName evidence="2">Uncharacterized protein</fullName>
    </submittedName>
</protein>
<dbReference type="Proteomes" id="UP000298663">
    <property type="component" value="Unassembled WGS sequence"/>
</dbReference>
<proteinExistence type="predicted"/>
<reference evidence="2 3" key="2">
    <citation type="journal article" date="2019" name="G3 (Bethesda)">
        <title>Hybrid Assembly of the Genome of the Entomopathogenic Nematode Steinernema carpocapsae Identifies the X-Chromosome.</title>
        <authorList>
            <person name="Serra L."/>
            <person name="Macchietto M."/>
            <person name="Macias-Munoz A."/>
            <person name="McGill C.J."/>
            <person name="Rodriguez I.M."/>
            <person name="Rodriguez B."/>
            <person name="Murad R."/>
            <person name="Mortazavi A."/>
        </authorList>
    </citation>
    <scope>NUCLEOTIDE SEQUENCE [LARGE SCALE GENOMIC DNA]</scope>
    <source>
        <strain evidence="2 3">ALL</strain>
    </source>
</reference>